<dbReference type="EMBL" id="CP071444">
    <property type="protein sequence ID" value="QSX09501.1"/>
    <property type="molecule type" value="Genomic_DNA"/>
</dbReference>
<dbReference type="PANTHER" id="PTHR43157:SF31">
    <property type="entry name" value="PHOSPHATIDYLINOSITOL-GLYCAN BIOSYNTHESIS CLASS F PROTEIN"/>
    <property type="match status" value="1"/>
</dbReference>
<proteinExistence type="predicted"/>
<dbReference type="Proteomes" id="UP000663499">
    <property type="component" value="Chromosome"/>
</dbReference>
<keyword evidence="1" id="KW-0560">Oxidoreductase</keyword>
<gene>
    <name evidence="2" type="ORF">J0B03_05405</name>
</gene>
<evidence type="ECO:0000313" key="2">
    <source>
        <dbReference type="EMBL" id="QSX09501.1"/>
    </source>
</evidence>
<evidence type="ECO:0000313" key="3">
    <source>
        <dbReference type="Proteomes" id="UP000663499"/>
    </source>
</evidence>
<organism evidence="2 3">
    <name type="scientific">Alkalibacter rhizosphaerae</name>
    <dbReference type="NCBI Taxonomy" id="2815577"/>
    <lineage>
        <taxon>Bacteria</taxon>
        <taxon>Bacillati</taxon>
        <taxon>Bacillota</taxon>
        <taxon>Clostridia</taxon>
        <taxon>Eubacteriales</taxon>
        <taxon>Eubacteriaceae</taxon>
        <taxon>Alkalibacter</taxon>
    </lineage>
</organism>
<dbReference type="PRINTS" id="PR00081">
    <property type="entry name" value="GDHRDH"/>
</dbReference>
<dbReference type="GO" id="GO:0016491">
    <property type="term" value="F:oxidoreductase activity"/>
    <property type="evidence" value="ECO:0007669"/>
    <property type="project" value="UniProtKB-KW"/>
</dbReference>
<sequence>MNKYFKQYKWSNIFKMLHNQKLDPEICTDDFKNRLVVITGATSGIGYDAAKKYASHGADILCINRNEEKSKKLCEMLKSHYGAICSYMIADFSRLDDSHRVGKKLAALERDIDVFIHNAGVHLTKKTYTEDHLEQVFQTNYLSTFIINYYIKEKFIKQKRGRIIFVNSEAHRFAVWGLHLDDLGYDKHSYSGLKSYGAAKLAQLLSMIKFDEYFSGTGVTINAMHPGNVKTNSGKSNGKLYKLFKKAIIDVNARSIDNSSESLYFLGVSKKVENISGRFFNLTTEEEPAPPALDRAEAEKLWLLSLELGGLR</sequence>
<name>A0A974XGY3_9FIRM</name>
<dbReference type="KEGG" id="alka:J0B03_05405"/>
<dbReference type="RefSeq" id="WP_207300832.1">
    <property type="nucleotide sequence ID" value="NZ_CP071444.1"/>
</dbReference>
<dbReference type="SUPFAM" id="SSF51735">
    <property type="entry name" value="NAD(P)-binding Rossmann-fold domains"/>
    <property type="match status" value="1"/>
</dbReference>
<dbReference type="InterPro" id="IPR002347">
    <property type="entry name" value="SDR_fam"/>
</dbReference>
<dbReference type="Gene3D" id="3.40.50.720">
    <property type="entry name" value="NAD(P)-binding Rossmann-like Domain"/>
    <property type="match status" value="1"/>
</dbReference>
<dbReference type="Pfam" id="PF00106">
    <property type="entry name" value="adh_short"/>
    <property type="match status" value="1"/>
</dbReference>
<accession>A0A974XGY3</accession>
<evidence type="ECO:0000256" key="1">
    <source>
        <dbReference type="ARBA" id="ARBA00023002"/>
    </source>
</evidence>
<dbReference type="PANTHER" id="PTHR43157">
    <property type="entry name" value="PHOSPHATIDYLINOSITOL-GLYCAN BIOSYNTHESIS CLASS F PROTEIN-RELATED"/>
    <property type="match status" value="1"/>
</dbReference>
<dbReference type="InterPro" id="IPR036291">
    <property type="entry name" value="NAD(P)-bd_dom_sf"/>
</dbReference>
<keyword evidence="3" id="KW-1185">Reference proteome</keyword>
<dbReference type="AlphaFoldDB" id="A0A974XGY3"/>
<reference evidence="2" key="1">
    <citation type="submission" date="2021-03" db="EMBL/GenBank/DDBJ databases">
        <title>Alkalibacter marinus sp. nov., isolated from tidal flat sediment.</title>
        <authorList>
            <person name="Namirimu T."/>
            <person name="Yang J.-A."/>
            <person name="Yang S.-H."/>
            <person name="Kim Y.-J."/>
            <person name="Kwon K.K."/>
        </authorList>
    </citation>
    <scope>NUCLEOTIDE SEQUENCE</scope>
    <source>
        <strain evidence="2">ES005</strain>
    </source>
</reference>
<protein>
    <submittedName>
        <fullName evidence="2">SDR family NAD(P)-dependent oxidoreductase</fullName>
    </submittedName>
</protein>